<gene>
    <name evidence="1" type="ORF">BN980_GECA01s03783g</name>
</gene>
<protein>
    <submittedName>
        <fullName evidence="1">Uncharacterized protein</fullName>
    </submittedName>
</protein>
<comment type="caution">
    <text evidence="1">The sequence shown here is derived from an EMBL/GenBank/DDBJ whole genome shotgun (WGS) entry which is preliminary data.</text>
</comment>
<evidence type="ECO:0000313" key="1">
    <source>
        <dbReference type="EMBL" id="CDO51281.1"/>
    </source>
</evidence>
<keyword evidence="2" id="KW-1185">Reference proteome</keyword>
<reference evidence="1" key="1">
    <citation type="submission" date="2014-03" db="EMBL/GenBank/DDBJ databases">
        <authorList>
            <person name="Casaregola S."/>
        </authorList>
    </citation>
    <scope>NUCLEOTIDE SEQUENCE [LARGE SCALE GENOMIC DNA]</scope>
    <source>
        <strain evidence="1">CLIB 918</strain>
    </source>
</reference>
<organism evidence="1 2">
    <name type="scientific">Geotrichum candidum</name>
    <name type="common">Oospora lactis</name>
    <name type="synonym">Dipodascus geotrichum</name>
    <dbReference type="NCBI Taxonomy" id="1173061"/>
    <lineage>
        <taxon>Eukaryota</taxon>
        <taxon>Fungi</taxon>
        <taxon>Dikarya</taxon>
        <taxon>Ascomycota</taxon>
        <taxon>Saccharomycotina</taxon>
        <taxon>Dipodascomycetes</taxon>
        <taxon>Dipodascales</taxon>
        <taxon>Dipodascaceae</taxon>
        <taxon>Geotrichum</taxon>
    </lineage>
</organism>
<name>A0A0J9YHF7_GEOCN</name>
<dbReference type="EMBL" id="CCBN010000001">
    <property type="protein sequence ID" value="CDO51281.1"/>
    <property type="molecule type" value="Genomic_DNA"/>
</dbReference>
<dbReference type="AlphaFoldDB" id="A0A0J9YHF7"/>
<sequence>MEPYLEFSTIDGSFNFKDTNWEQFSRLIVQGSINLERDAKRCKGKARVDELTASLTTLITDCLQQSTEKVRVCGRSKQWWTHDLKSKLKESRKAKREANTRRFQQPHIILRLLRTEQWFSRSPVKPMLF</sequence>
<dbReference type="OrthoDB" id="3261136at2759"/>
<dbReference type="Proteomes" id="UP000242525">
    <property type="component" value="Unassembled WGS sequence"/>
</dbReference>
<accession>A0A0J9YHF7</accession>
<evidence type="ECO:0000313" key="2">
    <source>
        <dbReference type="Proteomes" id="UP000242525"/>
    </source>
</evidence>
<proteinExistence type="predicted"/>